<keyword evidence="4 5" id="KW-0413">Isomerase</keyword>
<dbReference type="InterPro" id="IPR024936">
    <property type="entry name" value="Cyclophilin-type_PPIase"/>
</dbReference>
<feature type="domain" description="PPIase cyclophilin-type" evidence="6">
    <location>
        <begin position="17"/>
        <end position="160"/>
    </location>
</feature>
<dbReference type="GO" id="GO:0003755">
    <property type="term" value="F:peptidyl-prolyl cis-trans isomerase activity"/>
    <property type="evidence" value="ECO:0007669"/>
    <property type="project" value="UniProtKB-UniRule"/>
</dbReference>
<dbReference type="EC" id="5.2.1.8" evidence="5"/>
<dbReference type="RefSeq" id="WP_027296290.1">
    <property type="nucleotide sequence ID" value="NZ_CABMJZ010000022.1"/>
</dbReference>
<dbReference type="OrthoDB" id="9807797at2"/>
<dbReference type="Proteomes" id="UP000306509">
    <property type="component" value="Unassembled WGS sequence"/>
</dbReference>
<keyword evidence="8" id="KW-1185">Reference proteome</keyword>
<evidence type="ECO:0000256" key="2">
    <source>
        <dbReference type="ARBA" id="ARBA00007365"/>
    </source>
</evidence>
<keyword evidence="3 5" id="KW-0697">Rotamase</keyword>
<evidence type="ECO:0000256" key="5">
    <source>
        <dbReference type="RuleBase" id="RU363019"/>
    </source>
</evidence>
<dbReference type="PROSITE" id="PS50072">
    <property type="entry name" value="CSA_PPIASE_2"/>
    <property type="match status" value="1"/>
</dbReference>
<dbReference type="Pfam" id="PF00160">
    <property type="entry name" value="Pro_isomerase"/>
    <property type="match status" value="1"/>
</dbReference>
<dbReference type="PIRSF" id="PIRSF001467">
    <property type="entry name" value="Peptidylpro_ismrse"/>
    <property type="match status" value="1"/>
</dbReference>
<dbReference type="InterPro" id="IPR002130">
    <property type="entry name" value="Cyclophilin-type_PPIase_dom"/>
</dbReference>
<name>A0A4V6HRE2_9FIRM</name>
<gene>
    <name evidence="7" type="primary">ppiB</name>
    <name evidence="7" type="ORF">DSM106044_04518</name>
</gene>
<comment type="catalytic activity">
    <reaction evidence="5">
        <text>[protein]-peptidylproline (omega=180) = [protein]-peptidylproline (omega=0)</text>
        <dbReference type="Rhea" id="RHEA:16237"/>
        <dbReference type="Rhea" id="RHEA-COMP:10747"/>
        <dbReference type="Rhea" id="RHEA-COMP:10748"/>
        <dbReference type="ChEBI" id="CHEBI:83833"/>
        <dbReference type="ChEBI" id="CHEBI:83834"/>
        <dbReference type="EC" id="5.2.1.8"/>
    </reaction>
</comment>
<dbReference type="AlphaFoldDB" id="A0A4V6HRE2"/>
<evidence type="ECO:0000256" key="3">
    <source>
        <dbReference type="ARBA" id="ARBA00023110"/>
    </source>
</evidence>
<dbReference type="Gene3D" id="2.40.100.10">
    <property type="entry name" value="Cyclophilin-like"/>
    <property type="match status" value="1"/>
</dbReference>
<evidence type="ECO:0000256" key="1">
    <source>
        <dbReference type="ARBA" id="ARBA00002388"/>
    </source>
</evidence>
<comment type="caution">
    <text evidence="7">The sequence shown here is derived from an EMBL/GenBank/DDBJ whole genome shotgun (WGS) entry which is preliminary data.</text>
</comment>
<protein>
    <recommendedName>
        <fullName evidence="5">Peptidyl-prolyl cis-trans isomerase</fullName>
        <shortName evidence="5">PPIase</shortName>
        <ecNumber evidence="5">5.2.1.8</ecNumber>
    </recommendedName>
</protein>
<dbReference type="PRINTS" id="PR00153">
    <property type="entry name" value="CSAPPISMRASE"/>
</dbReference>
<sequence>MAQNPIVTITMENGDVMKAELYPEIAPNSVNNFISLIKKGFYDGIIFHRVINGFMIQGGCPNGNGMGGPGYSIKGEFSQNGFANQFKHTPGVLSMARAMDPNSAGSQFFIMHKNSPHLDGSYAAFGKITEGMDVVNKIAETDTDYSDRPLDEQKIKSMTVDTFGVDYPEPEKC</sequence>
<comment type="function">
    <text evidence="1 5">PPIases accelerate the folding of proteins. It catalyzes the cis-trans isomerization of proline imidic peptide bonds in oligopeptides.</text>
</comment>
<proteinExistence type="inferred from homology"/>
<dbReference type="InterPro" id="IPR044666">
    <property type="entry name" value="Cyclophilin_A-like"/>
</dbReference>
<dbReference type="InterPro" id="IPR029000">
    <property type="entry name" value="Cyclophilin-like_dom_sf"/>
</dbReference>
<evidence type="ECO:0000259" key="6">
    <source>
        <dbReference type="PROSITE" id="PS50072"/>
    </source>
</evidence>
<organism evidence="7 8">
    <name type="scientific">Robinsoniella peoriensis</name>
    <dbReference type="NCBI Taxonomy" id="180332"/>
    <lineage>
        <taxon>Bacteria</taxon>
        <taxon>Bacillati</taxon>
        <taxon>Bacillota</taxon>
        <taxon>Clostridia</taxon>
        <taxon>Lachnospirales</taxon>
        <taxon>Lachnospiraceae</taxon>
        <taxon>Robinsoniella</taxon>
    </lineage>
</organism>
<dbReference type="EMBL" id="QGQD01000086">
    <property type="protein sequence ID" value="TLC98767.1"/>
    <property type="molecule type" value="Genomic_DNA"/>
</dbReference>
<dbReference type="SUPFAM" id="SSF50891">
    <property type="entry name" value="Cyclophilin-like"/>
    <property type="match status" value="1"/>
</dbReference>
<dbReference type="PANTHER" id="PTHR45625:SF4">
    <property type="entry name" value="PEPTIDYLPROLYL ISOMERASE DOMAIN AND WD REPEAT-CONTAINING PROTEIN 1"/>
    <property type="match status" value="1"/>
</dbReference>
<accession>A0A4V6HRE2</accession>
<reference evidence="7 8" key="1">
    <citation type="journal article" date="2019" name="Anaerobe">
        <title>Detection of Robinsoniella peoriensis in multiple bone samples of a trauma patient.</title>
        <authorList>
            <person name="Schrottner P."/>
            <person name="Hartwich K."/>
            <person name="Bunk B."/>
            <person name="Schober I."/>
            <person name="Helbig S."/>
            <person name="Rudolph W.W."/>
            <person name="Gunzer F."/>
        </authorList>
    </citation>
    <scope>NUCLEOTIDE SEQUENCE [LARGE SCALE GENOMIC DNA]</scope>
    <source>
        <strain evidence="7 8">DSM 106044</strain>
    </source>
</reference>
<evidence type="ECO:0000313" key="8">
    <source>
        <dbReference type="Proteomes" id="UP000306509"/>
    </source>
</evidence>
<dbReference type="CDD" id="cd00317">
    <property type="entry name" value="cyclophilin"/>
    <property type="match status" value="1"/>
</dbReference>
<evidence type="ECO:0000256" key="4">
    <source>
        <dbReference type="ARBA" id="ARBA00023235"/>
    </source>
</evidence>
<dbReference type="STRING" id="180332.GCA_000797495_05062"/>
<evidence type="ECO:0000313" key="7">
    <source>
        <dbReference type="EMBL" id="TLC98767.1"/>
    </source>
</evidence>
<dbReference type="PANTHER" id="PTHR45625">
    <property type="entry name" value="PEPTIDYL-PROLYL CIS-TRANS ISOMERASE-RELATED"/>
    <property type="match status" value="1"/>
</dbReference>
<comment type="similarity">
    <text evidence="2 5">Belongs to the cyclophilin-type PPIase family.</text>
</comment>